<sequence>MAKPLSPNHVFNFLADNPVLDLEDDPVLDVENDTKKDPEEEKDMDIKEDILDVFAPHAGSPPISRPPISQSLSSSDSVDPITVDRTFWVPTSGSTFEIRGPSSVSSPPLHLLRHVVRRLKEDNEILYGSVRTLTQGMETCQTEIATTRTGSKTGSETVEIQRLRAQVESTEVSATLAAMDKELIKRELYWIRGWFSRLQLEITRRGAIEARPTESINVLAVYEDSQPFSSQGPPDGLQ</sequence>
<feature type="compositionally biased region" description="Acidic residues" evidence="1">
    <location>
        <begin position="22"/>
        <end position="31"/>
    </location>
</feature>
<evidence type="ECO:0000256" key="1">
    <source>
        <dbReference type="SAM" id="MobiDB-lite"/>
    </source>
</evidence>
<proteinExistence type="predicted"/>
<evidence type="ECO:0000313" key="2">
    <source>
        <dbReference type="EMBL" id="GEU74934.1"/>
    </source>
</evidence>
<name>A0A699HK67_TANCI</name>
<organism evidence="3">
    <name type="scientific">Tanacetum cinerariifolium</name>
    <name type="common">Dalmatian daisy</name>
    <name type="synonym">Chrysanthemum cinerariifolium</name>
    <dbReference type="NCBI Taxonomy" id="118510"/>
    <lineage>
        <taxon>Eukaryota</taxon>
        <taxon>Viridiplantae</taxon>
        <taxon>Streptophyta</taxon>
        <taxon>Embryophyta</taxon>
        <taxon>Tracheophyta</taxon>
        <taxon>Spermatophyta</taxon>
        <taxon>Magnoliopsida</taxon>
        <taxon>eudicotyledons</taxon>
        <taxon>Gunneridae</taxon>
        <taxon>Pentapetalae</taxon>
        <taxon>asterids</taxon>
        <taxon>campanulids</taxon>
        <taxon>Asterales</taxon>
        <taxon>Asteraceae</taxon>
        <taxon>Asteroideae</taxon>
        <taxon>Anthemideae</taxon>
        <taxon>Anthemidinae</taxon>
        <taxon>Tanacetum</taxon>
    </lineage>
</organism>
<feature type="region of interest" description="Disordered" evidence="1">
    <location>
        <begin position="22"/>
        <end position="77"/>
    </location>
</feature>
<dbReference type="EMBL" id="BKCJ010006979">
    <property type="protein sequence ID" value="GEU74934.1"/>
    <property type="molecule type" value="Genomic_DNA"/>
</dbReference>
<accession>A0A699HK67</accession>
<gene>
    <name evidence="2" type="ORF">Tci_046912</name>
    <name evidence="3" type="ORF">Tci_404011</name>
</gene>
<dbReference type="AlphaFoldDB" id="A0A699HK67"/>
<comment type="caution">
    <text evidence="3">The sequence shown here is derived from an EMBL/GenBank/DDBJ whole genome shotgun (WGS) entry which is preliminary data.</text>
</comment>
<dbReference type="EMBL" id="BKCJ010168851">
    <property type="protein sequence ID" value="GEY32037.1"/>
    <property type="molecule type" value="Genomic_DNA"/>
</dbReference>
<reference evidence="3" key="1">
    <citation type="journal article" date="2019" name="Sci. Rep.">
        <title>Draft genome of Tanacetum cinerariifolium, the natural source of mosquito coil.</title>
        <authorList>
            <person name="Yamashiro T."/>
            <person name="Shiraishi A."/>
            <person name="Satake H."/>
            <person name="Nakayama K."/>
        </authorList>
    </citation>
    <scope>NUCLEOTIDE SEQUENCE</scope>
</reference>
<evidence type="ECO:0000313" key="3">
    <source>
        <dbReference type="EMBL" id="GEY32037.1"/>
    </source>
</evidence>
<protein>
    <submittedName>
        <fullName evidence="3">Uncharacterized protein</fullName>
    </submittedName>
</protein>
<feature type="compositionally biased region" description="Basic and acidic residues" evidence="1">
    <location>
        <begin position="32"/>
        <end position="50"/>
    </location>
</feature>
<feature type="compositionally biased region" description="Low complexity" evidence="1">
    <location>
        <begin position="60"/>
        <end position="77"/>
    </location>
</feature>